<dbReference type="Gene3D" id="3.20.20.80">
    <property type="entry name" value="Glycosidases"/>
    <property type="match status" value="1"/>
</dbReference>
<evidence type="ECO:0000256" key="1">
    <source>
        <dbReference type="ARBA" id="ARBA00008061"/>
    </source>
</evidence>
<evidence type="ECO:0000256" key="5">
    <source>
        <dbReference type="RuleBase" id="RU361134"/>
    </source>
</evidence>
<dbReference type="EC" id="3.2.1.1" evidence="5"/>
<keyword evidence="3 5" id="KW-0326">Glycosidase</keyword>
<feature type="domain" description="Glycosyl hydrolase family 13 catalytic" evidence="8">
    <location>
        <begin position="73"/>
        <end position="467"/>
    </location>
</feature>
<keyword evidence="2 5" id="KW-0378">Hydrolase</keyword>
<dbReference type="AlphaFoldDB" id="A0A398CNQ8"/>
<dbReference type="Pfam" id="PF23915">
    <property type="entry name" value="SusG_C"/>
    <property type="match status" value="1"/>
</dbReference>
<keyword evidence="5" id="KW-0119">Carbohydrate metabolism</keyword>
<comment type="caution">
    <text evidence="9">The sequence shown here is derived from an EMBL/GenBank/DDBJ whole genome shotgun (WGS) entry which is preliminary data.</text>
</comment>
<evidence type="ECO:0000256" key="3">
    <source>
        <dbReference type="ARBA" id="ARBA00023295"/>
    </source>
</evidence>
<protein>
    <recommendedName>
        <fullName evidence="5">Alpha-amylase</fullName>
        <ecNumber evidence="5">3.2.1.1</ecNumber>
    </recommendedName>
</protein>
<dbReference type="GO" id="GO:0009313">
    <property type="term" value="P:oligosaccharide catabolic process"/>
    <property type="evidence" value="ECO:0007669"/>
    <property type="project" value="TreeGrafter"/>
</dbReference>
<reference evidence="9 10" key="1">
    <citation type="submission" date="2018-09" db="EMBL/GenBank/DDBJ databases">
        <title>Cohnella cavernae sp. nov., isolated from a karst cave.</title>
        <authorList>
            <person name="Zhu H."/>
        </authorList>
    </citation>
    <scope>NUCLEOTIDE SEQUENCE [LARGE SCALE GENOMIC DNA]</scope>
    <source>
        <strain evidence="9 10">K2E09-144</strain>
    </source>
</reference>
<dbReference type="SUPFAM" id="SSF51011">
    <property type="entry name" value="Glycosyl hydrolase domain"/>
    <property type="match status" value="1"/>
</dbReference>
<evidence type="ECO:0000313" key="9">
    <source>
        <dbReference type="EMBL" id="RIE02358.1"/>
    </source>
</evidence>
<dbReference type="Gene3D" id="2.60.40.1180">
    <property type="entry name" value="Golgi alpha-mannosidase II"/>
    <property type="match status" value="1"/>
</dbReference>
<feature type="compositionally biased region" description="Polar residues" evidence="6">
    <location>
        <begin position="31"/>
        <end position="50"/>
    </location>
</feature>
<dbReference type="EMBL" id="QXJM01000039">
    <property type="protein sequence ID" value="RIE02358.1"/>
    <property type="molecule type" value="Genomic_DNA"/>
</dbReference>
<dbReference type="SUPFAM" id="SSF51445">
    <property type="entry name" value="(Trans)glycosidases"/>
    <property type="match status" value="1"/>
</dbReference>
<evidence type="ECO:0000256" key="2">
    <source>
        <dbReference type="ARBA" id="ARBA00022801"/>
    </source>
</evidence>
<feature type="region of interest" description="Disordered" evidence="6">
    <location>
        <begin position="31"/>
        <end position="51"/>
    </location>
</feature>
<dbReference type="RefSeq" id="WP_119150397.1">
    <property type="nucleotide sequence ID" value="NZ_JBHSOV010000028.1"/>
</dbReference>
<feature type="signal peptide" evidence="7">
    <location>
        <begin position="1"/>
        <end position="25"/>
    </location>
</feature>
<accession>A0A398CNQ8</accession>
<organism evidence="9 10">
    <name type="scientific">Cohnella faecalis</name>
    <dbReference type="NCBI Taxonomy" id="2315694"/>
    <lineage>
        <taxon>Bacteria</taxon>
        <taxon>Bacillati</taxon>
        <taxon>Bacillota</taxon>
        <taxon>Bacilli</taxon>
        <taxon>Bacillales</taxon>
        <taxon>Paenibacillaceae</taxon>
        <taxon>Cohnella</taxon>
    </lineage>
</organism>
<comment type="catalytic activity">
    <reaction evidence="5">
        <text>Endohydrolysis of (1-&gt;4)-alpha-D-glucosidic linkages in polysaccharides containing three or more (1-&gt;4)-alpha-linked D-glucose units.</text>
        <dbReference type="EC" id="3.2.1.1"/>
    </reaction>
</comment>
<dbReference type="GO" id="GO:0043169">
    <property type="term" value="F:cation binding"/>
    <property type="evidence" value="ECO:0007669"/>
    <property type="project" value="InterPro"/>
</dbReference>
<feature type="chain" id="PRO_5038960488" description="Alpha-amylase" evidence="7">
    <location>
        <begin position="26"/>
        <end position="552"/>
    </location>
</feature>
<dbReference type="InterPro" id="IPR056300">
    <property type="entry name" value="SusG-like_C"/>
</dbReference>
<dbReference type="PANTHER" id="PTHR10357:SF179">
    <property type="entry name" value="NEUTRAL AND BASIC AMINO ACID TRANSPORT PROTEIN RBAT"/>
    <property type="match status" value="1"/>
</dbReference>
<dbReference type="GO" id="GO:0004556">
    <property type="term" value="F:alpha-amylase activity"/>
    <property type="evidence" value="ECO:0007669"/>
    <property type="project" value="UniProtKB-UniRule"/>
</dbReference>
<dbReference type="PRINTS" id="PR00110">
    <property type="entry name" value="ALPHAAMYLASE"/>
</dbReference>
<evidence type="ECO:0000256" key="6">
    <source>
        <dbReference type="SAM" id="MobiDB-lite"/>
    </source>
</evidence>
<dbReference type="Pfam" id="PF00128">
    <property type="entry name" value="Alpha-amylase"/>
    <property type="match status" value="1"/>
</dbReference>
<dbReference type="SMART" id="SM00642">
    <property type="entry name" value="Aamy"/>
    <property type="match status" value="1"/>
</dbReference>
<evidence type="ECO:0000259" key="8">
    <source>
        <dbReference type="SMART" id="SM00642"/>
    </source>
</evidence>
<comment type="similarity">
    <text evidence="1 4">Belongs to the glycosyl hydrolase 13 family.</text>
</comment>
<proteinExistence type="inferred from homology"/>
<dbReference type="InterPro" id="IPR045857">
    <property type="entry name" value="O16G_dom_2"/>
</dbReference>
<name>A0A398CNQ8_9BACL</name>
<dbReference type="Proteomes" id="UP000266340">
    <property type="component" value="Unassembled WGS sequence"/>
</dbReference>
<dbReference type="Gene3D" id="3.90.400.10">
    <property type="entry name" value="Oligo-1,6-glucosidase, Domain 2"/>
    <property type="match status" value="1"/>
</dbReference>
<keyword evidence="10" id="KW-1185">Reference proteome</keyword>
<dbReference type="PROSITE" id="PS51257">
    <property type="entry name" value="PROKAR_LIPOPROTEIN"/>
    <property type="match status" value="1"/>
</dbReference>
<dbReference type="PANTHER" id="PTHR10357">
    <property type="entry name" value="ALPHA-AMYLASE FAMILY MEMBER"/>
    <property type="match status" value="1"/>
</dbReference>
<dbReference type="CDD" id="cd11316">
    <property type="entry name" value="AmyAc_bac2_AmyA"/>
    <property type="match status" value="1"/>
</dbReference>
<dbReference type="InterPro" id="IPR013780">
    <property type="entry name" value="Glyco_hydro_b"/>
</dbReference>
<evidence type="ECO:0000313" key="10">
    <source>
        <dbReference type="Proteomes" id="UP000266340"/>
    </source>
</evidence>
<keyword evidence="7" id="KW-0732">Signal</keyword>
<dbReference type="InterPro" id="IPR006046">
    <property type="entry name" value="Alpha_amylase"/>
</dbReference>
<sequence>MSKRPLAGRVGNLALVVTMAAAVLAGCSGNNEKQPAASPSSQATKDNATPSAKPYVIDTNVPAMGTSSGVFYEIFVRSFSDSNGDGIGDLQGVTNKLDYLQQLGVKGLWLMPITPSPTYHGYDVTDYYSVNPDYGTLDDAKKLVDEAHKRGIKVIIDLMLNHTSSKHPWFIDSAKNVDSKYRSWYTWAEKGSDTSALGPWGQQVWHTSAGGNSYLGVFTDGMPDLNMDNPEVRAELVKAGQFWLKLGMDGLRLDAAKHVYEDFQSSTSDPETSKKNQAWWQEFRKGMDEVNKDAYLIGEIWDSLTVVGPFLNHALNSGFNFDAAKLLIDSAKTEQAGAISSVLSKMLAYYSKQSEGQFVDAPFLSNHDQNRIMSELGENADHAKMAASLLLTMPGNPFLYYGEEIGMKGIKPDELIREPIIWAADRKSDGQTSWESTESNETTLSVEEQLQDPKSLLNHYKKLISWRNEEPTLGNGGIESFPIDESGVLGYLRVDSSSTLLVVHNLTGKATKVDLNANGTVPFSTLKHFSEEGTSLNAGQLELPPYSTVILQ</sequence>
<dbReference type="OrthoDB" id="9805159at2"/>
<dbReference type="InterPro" id="IPR006047">
    <property type="entry name" value="GH13_cat_dom"/>
</dbReference>
<dbReference type="InterPro" id="IPR017853">
    <property type="entry name" value="GH"/>
</dbReference>
<evidence type="ECO:0000256" key="4">
    <source>
        <dbReference type="RuleBase" id="RU003615"/>
    </source>
</evidence>
<gene>
    <name evidence="9" type="ORF">D3H35_16725</name>
</gene>
<evidence type="ECO:0000256" key="7">
    <source>
        <dbReference type="SAM" id="SignalP"/>
    </source>
</evidence>